<organism evidence="1 2">
    <name type="scientific">Gymnopus androsaceus JB14</name>
    <dbReference type="NCBI Taxonomy" id="1447944"/>
    <lineage>
        <taxon>Eukaryota</taxon>
        <taxon>Fungi</taxon>
        <taxon>Dikarya</taxon>
        <taxon>Basidiomycota</taxon>
        <taxon>Agaricomycotina</taxon>
        <taxon>Agaricomycetes</taxon>
        <taxon>Agaricomycetidae</taxon>
        <taxon>Agaricales</taxon>
        <taxon>Marasmiineae</taxon>
        <taxon>Omphalotaceae</taxon>
        <taxon>Gymnopus</taxon>
    </lineage>
</organism>
<dbReference type="OrthoDB" id="2885618at2759"/>
<accession>A0A6A4HPL3</accession>
<reference evidence="1" key="1">
    <citation type="journal article" date="2019" name="Environ. Microbiol.">
        <title>Fungal ecological strategies reflected in gene transcription - a case study of two litter decomposers.</title>
        <authorList>
            <person name="Barbi F."/>
            <person name="Kohler A."/>
            <person name="Barry K."/>
            <person name="Baskaran P."/>
            <person name="Daum C."/>
            <person name="Fauchery L."/>
            <person name="Ihrmark K."/>
            <person name="Kuo A."/>
            <person name="LaButti K."/>
            <person name="Lipzen A."/>
            <person name="Morin E."/>
            <person name="Grigoriev I.V."/>
            <person name="Henrissat B."/>
            <person name="Lindahl B."/>
            <person name="Martin F."/>
        </authorList>
    </citation>
    <scope>NUCLEOTIDE SEQUENCE</scope>
    <source>
        <strain evidence="1">JB14</strain>
    </source>
</reference>
<gene>
    <name evidence="1" type="ORF">BT96DRAFT_673971</name>
</gene>
<proteinExistence type="predicted"/>
<protein>
    <recommendedName>
        <fullName evidence="3">F-box domain-containing protein</fullName>
    </recommendedName>
</protein>
<keyword evidence="2" id="KW-1185">Reference proteome</keyword>
<evidence type="ECO:0000313" key="1">
    <source>
        <dbReference type="EMBL" id="KAE9400026.1"/>
    </source>
</evidence>
<dbReference type="AlphaFoldDB" id="A0A6A4HPL3"/>
<name>A0A6A4HPL3_9AGAR</name>
<evidence type="ECO:0008006" key="3">
    <source>
        <dbReference type="Google" id="ProtNLM"/>
    </source>
</evidence>
<dbReference type="Proteomes" id="UP000799118">
    <property type="component" value="Unassembled WGS sequence"/>
</dbReference>
<sequence length="189" mass="21386">MTSVCTAWRKAAHATPTLWCDLRLRLKQPKYADSEACRIRGPFPDEFEGDMVTAYLSRSWSLPLHVVIELDNECRSSEIIEAILPFCSRIQHLCLNVHITAAIPFLQAPSSTLPALKSLSLSVELILPEDGDNPFPDEDIVEARMAFFFSDKIQNLLGLYRTQESCTHRKRELHTTRYTGAPITRATPI</sequence>
<evidence type="ECO:0000313" key="2">
    <source>
        <dbReference type="Proteomes" id="UP000799118"/>
    </source>
</evidence>
<dbReference type="EMBL" id="ML769462">
    <property type="protein sequence ID" value="KAE9400026.1"/>
    <property type="molecule type" value="Genomic_DNA"/>
</dbReference>